<comment type="caution">
    <text evidence="1">The sequence shown here is derived from an EMBL/GenBank/DDBJ whole genome shotgun (WGS) entry which is preliminary data.</text>
</comment>
<protein>
    <submittedName>
        <fullName evidence="1">Uncharacterized protein</fullName>
    </submittedName>
</protein>
<organism evidence="1 2">
    <name type="scientific">Diphasiastrum complanatum</name>
    <name type="common">Issler's clubmoss</name>
    <name type="synonym">Lycopodium complanatum</name>
    <dbReference type="NCBI Taxonomy" id="34168"/>
    <lineage>
        <taxon>Eukaryota</taxon>
        <taxon>Viridiplantae</taxon>
        <taxon>Streptophyta</taxon>
        <taxon>Embryophyta</taxon>
        <taxon>Tracheophyta</taxon>
        <taxon>Lycopodiopsida</taxon>
        <taxon>Lycopodiales</taxon>
        <taxon>Lycopodiaceae</taxon>
        <taxon>Lycopodioideae</taxon>
        <taxon>Diphasiastrum</taxon>
    </lineage>
</organism>
<accession>A0ACC2EYA3</accession>
<proteinExistence type="predicted"/>
<dbReference type="Proteomes" id="UP001162992">
    <property type="component" value="Chromosome 1"/>
</dbReference>
<dbReference type="EMBL" id="CM055092">
    <property type="protein sequence ID" value="KAJ7571295.1"/>
    <property type="molecule type" value="Genomic_DNA"/>
</dbReference>
<evidence type="ECO:0000313" key="1">
    <source>
        <dbReference type="EMBL" id="KAJ7571295.1"/>
    </source>
</evidence>
<evidence type="ECO:0000313" key="2">
    <source>
        <dbReference type="Proteomes" id="UP001162992"/>
    </source>
</evidence>
<keyword evidence="2" id="KW-1185">Reference proteome</keyword>
<sequence>MSCFVAWIFEAIQKSELDKVRCIPIELDKLYQNNEAKKQTRACVFVTYLEIGGVYFFLSTVDRPVSLSVLISQLKKGVDRLERLLGLLVIYFMDSVVPQM</sequence>
<name>A0ACC2EYA3_DIPCM</name>
<reference evidence="2" key="1">
    <citation type="journal article" date="2024" name="Proc. Natl. Acad. Sci. U.S.A.">
        <title>Extraordinary preservation of gene collinearity over three hundred million years revealed in homosporous lycophytes.</title>
        <authorList>
            <person name="Li C."/>
            <person name="Wickell D."/>
            <person name="Kuo L.Y."/>
            <person name="Chen X."/>
            <person name="Nie B."/>
            <person name="Liao X."/>
            <person name="Peng D."/>
            <person name="Ji J."/>
            <person name="Jenkins J."/>
            <person name="Williams M."/>
            <person name="Shu S."/>
            <person name="Plott C."/>
            <person name="Barry K."/>
            <person name="Rajasekar S."/>
            <person name="Grimwood J."/>
            <person name="Han X."/>
            <person name="Sun S."/>
            <person name="Hou Z."/>
            <person name="He W."/>
            <person name="Dai G."/>
            <person name="Sun C."/>
            <person name="Schmutz J."/>
            <person name="Leebens-Mack J.H."/>
            <person name="Li F.W."/>
            <person name="Wang L."/>
        </authorList>
    </citation>
    <scope>NUCLEOTIDE SEQUENCE [LARGE SCALE GENOMIC DNA]</scope>
    <source>
        <strain evidence="2">cv. PW_Plant_1</strain>
    </source>
</reference>
<gene>
    <name evidence="1" type="ORF">O6H91_01G158200</name>
</gene>